<name>K2NSP7_9HYPH</name>
<dbReference type="AlphaFoldDB" id="K2NSP7"/>
<dbReference type="STRING" id="721133.SAMN05216176_10617"/>
<dbReference type="eggNOG" id="ENOG502ZMTG">
    <property type="taxonomic scope" value="Bacteria"/>
</dbReference>
<organism evidence="2 3">
    <name type="scientific">Nitratireductor indicus C115</name>
    <dbReference type="NCBI Taxonomy" id="1231190"/>
    <lineage>
        <taxon>Bacteria</taxon>
        <taxon>Pseudomonadati</taxon>
        <taxon>Pseudomonadota</taxon>
        <taxon>Alphaproteobacteria</taxon>
        <taxon>Hyphomicrobiales</taxon>
        <taxon>Phyllobacteriaceae</taxon>
        <taxon>Nitratireductor</taxon>
    </lineage>
</organism>
<feature type="transmembrane region" description="Helical" evidence="1">
    <location>
        <begin position="37"/>
        <end position="57"/>
    </location>
</feature>
<reference evidence="2 3" key="1">
    <citation type="journal article" date="2012" name="J. Bacteriol.">
        <title>Genome Sequence of Nitratireductor indicus Type Strain C115.</title>
        <authorList>
            <person name="Lai Q."/>
            <person name="Li G."/>
            <person name="Yu Z."/>
            <person name="Shao Z."/>
        </authorList>
    </citation>
    <scope>NUCLEOTIDE SEQUENCE [LARGE SCALE GENOMIC DNA]</scope>
    <source>
        <strain evidence="2 3">C115</strain>
    </source>
</reference>
<evidence type="ECO:0000256" key="1">
    <source>
        <dbReference type="SAM" id="Phobius"/>
    </source>
</evidence>
<protein>
    <submittedName>
        <fullName evidence="2">Uncharacterized protein</fullName>
    </submittedName>
</protein>
<keyword evidence="1" id="KW-0812">Transmembrane</keyword>
<keyword evidence="3" id="KW-1185">Reference proteome</keyword>
<keyword evidence="1" id="KW-0472">Membrane</keyword>
<dbReference type="RefSeq" id="WP_009450320.1">
    <property type="nucleotide sequence ID" value="NZ_AMSI01000006.1"/>
</dbReference>
<sequence>MTDNRKSAIAAAIILIGFGIVAYLMPRIVLAVGDYSTVAAAAVAVVFVLGFFMIFWLRARVQKRRD</sequence>
<keyword evidence="1" id="KW-1133">Transmembrane helix</keyword>
<evidence type="ECO:0000313" key="3">
    <source>
        <dbReference type="Proteomes" id="UP000007374"/>
    </source>
</evidence>
<dbReference type="PATRIC" id="fig|1231190.3.peg.2076"/>
<evidence type="ECO:0000313" key="2">
    <source>
        <dbReference type="EMBL" id="EKF42370.1"/>
    </source>
</evidence>
<comment type="caution">
    <text evidence="2">The sequence shown here is derived from an EMBL/GenBank/DDBJ whole genome shotgun (WGS) entry which is preliminary data.</text>
</comment>
<dbReference type="Proteomes" id="UP000007374">
    <property type="component" value="Unassembled WGS sequence"/>
</dbReference>
<gene>
    <name evidence="2" type="ORF">NA8A_09923</name>
</gene>
<proteinExistence type="predicted"/>
<accession>K2NSP7</accession>
<feature type="transmembrane region" description="Helical" evidence="1">
    <location>
        <begin position="7"/>
        <end position="25"/>
    </location>
</feature>
<dbReference type="EMBL" id="AMSI01000006">
    <property type="protein sequence ID" value="EKF42370.1"/>
    <property type="molecule type" value="Genomic_DNA"/>
</dbReference>